<dbReference type="AlphaFoldDB" id="A0A2P5F4Y9"/>
<dbReference type="OrthoDB" id="10343215at2759"/>
<keyword evidence="2" id="KW-1185">Reference proteome</keyword>
<protein>
    <submittedName>
        <fullName evidence="1">Uncharacterized protein</fullName>
    </submittedName>
</protein>
<organism evidence="1 2">
    <name type="scientific">Trema orientale</name>
    <name type="common">Charcoal tree</name>
    <name type="synonym">Celtis orientalis</name>
    <dbReference type="NCBI Taxonomy" id="63057"/>
    <lineage>
        <taxon>Eukaryota</taxon>
        <taxon>Viridiplantae</taxon>
        <taxon>Streptophyta</taxon>
        <taxon>Embryophyta</taxon>
        <taxon>Tracheophyta</taxon>
        <taxon>Spermatophyta</taxon>
        <taxon>Magnoliopsida</taxon>
        <taxon>eudicotyledons</taxon>
        <taxon>Gunneridae</taxon>
        <taxon>Pentapetalae</taxon>
        <taxon>rosids</taxon>
        <taxon>fabids</taxon>
        <taxon>Rosales</taxon>
        <taxon>Cannabaceae</taxon>
        <taxon>Trema</taxon>
    </lineage>
</organism>
<proteinExistence type="predicted"/>
<gene>
    <name evidence="1" type="ORF">TorRG33x02_114490</name>
</gene>
<accession>A0A2P5F4Y9</accession>
<dbReference type="EMBL" id="JXTC01000062">
    <property type="protein sequence ID" value="PON92851.1"/>
    <property type="molecule type" value="Genomic_DNA"/>
</dbReference>
<evidence type="ECO:0000313" key="2">
    <source>
        <dbReference type="Proteomes" id="UP000237000"/>
    </source>
</evidence>
<comment type="caution">
    <text evidence="1">The sequence shown here is derived from an EMBL/GenBank/DDBJ whole genome shotgun (WGS) entry which is preliminary data.</text>
</comment>
<evidence type="ECO:0000313" key="1">
    <source>
        <dbReference type="EMBL" id="PON92851.1"/>
    </source>
</evidence>
<sequence>MLDQRSRRPHLKAEIQLFLFDCRSSVESVSRPLRLSTIIYLPKGALKQPPVTPKDSFKRD</sequence>
<reference evidence="2" key="1">
    <citation type="submission" date="2016-06" db="EMBL/GenBank/DDBJ databases">
        <title>Parallel loss of symbiosis genes in relatives of nitrogen-fixing non-legume Parasponia.</title>
        <authorList>
            <person name="Van Velzen R."/>
            <person name="Holmer R."/>
            <person name="Bu F."/>
            <person name="Rutten L."/>
            <person name="Van Zeijl A."/>
            <person name="Liu W."/>
            <person name="Santuari L."/>
            <person name="Cao Q."/>
            <person name="Sharma T."/>
            <person name="Shen D."/>
            <person name="Roswanjaya Y."/>
            <person name="Wardhani T."/>
            <person name="Kalhor M.S."/>
            <person name="Jansen J."/>
            <person name="Van den Hoogen J."/>
            <person name="Gungor B."/>
            <person name="Hartog M."/>
            <person name="Hontelez J."/>
            <person name="Verver J."/>
            <person name="Yang W.-C."/>
            <person name="Schijlen E."/>
            <person name="Repin R."/>
            <person name="Schilthuizen M."/>
            <person name="Schranz E."/>
            <person name="Heidstra R."/>
            <person name="Miyata K."/>
            <person name="Fedorova E."/>
            <person name="Kohlen W."/>
            <person name="Bisseling T."/>
            <person name="Smit S."/>
            <person name="Geurts R."/>
        </authorList>
    </citation>
    <scope>NUCLEOTIDE SEQUENCE [LARGE SCALE GENOMIC DNA]</scope>
    <source>
        <strain evidence="2">cv. RG33-2</strain>
    </source>
</reference>
<dbReference type="InParanoid" id="A0A2P5F4Y9"/>
<dbReference type="Proteomes" id="UP000237000">
    <property type="component" value="Unassembled WGS sequence"/>
</dbReference>
<name>A0A2P5F4Y9_TREOI</name>